<name>A0AAW0A8D2_9AGAR</name>
<gene>
    <name evidence="2" type="ORF">R3P38DRAFT_3215813</name>
</gene>
<sequence length="231" mass="25140">MSSPILRPRTLTAPTPPKRGLASTLPPPTRSLPIPTSNFPAIPRLSLQSRPPHNPPSKSTSLLRRISPAHSDQTHISSVSSTPSSLPCLPPFTRTRRQRSDPTAATSMTRSAVSPLSQLPQAEIYPTSPGPHVLLYWTPWPPPSLIPQRRRGAQRANQLEIRITGVLSSTARIHDLAGMSSRRLPPPPRRPYALKAKPSSPHSLSTLRHAAAIAPLIDAVDPIIVRDINQI</sequence>
<feature type="compositionally biased region" description="Polar residues" evidence="1">
    <location>
        <begin position="101"/>
        <end position="115"/>
    </location>
</feature>
<comment type="caution">
    <text evidence="2">The sequence shown here is derived from an EMBL/GenBank/DDBJ whole genome shotgun (WGS) entry which is preliminary data.</text>
</comment>
<evidence type="ECO:0000256" key="1">
    <source>
        <dbReference type="SAM" id="MobiDB-lite"/>
    </source>
</evidence>
<organism evidence="2 3">
    <name type="scientific">Favolaschia claudopus</name>
    <dbReference type="NCBI Taxonomy" id="2862362"/>
    <lineage>
        <taxon>Eukaryota</taxon>
        <taxon>Fungi</taxon>
        <taxon>Dikarya</taxon>
        <taxon>Basidiomycota</taxon>
        <taxon>Agaricomycotina</taxon>
        <taxon>Agaricomycetes</taxon>
        <taxon>Agaricomycetidae</taxon>
        <taxon>Agaricales</taxon>
        <taxon>Marasmiineae</taxon>
        <taxon>Mycenaceae</taxon>
        <taxon>Favolaschia</taxon>
    </lineage>
</organism>
<feature type="compositionally biased region" description="Polar residues" evidence="1">
    <location>
        <begin position="46"/>
        <end position="62"/>
    </location>
</feature>
<evidence type="ECO:0000313" key="2">
    <source>
        <dbReference type="EMBL" id="KAK7002048.1"/>
    </source>
</evidence>
<evidence type="ECO:0000313" key="3">
    <source>
        <dbReference type="Proteomes" id="UP001362999"/>
    </source>
</evidence>
<accession>A0AAW0A8D2</accession>
<dbReference type="AlphaFoldDB" id="A0AAW0A8D2"/>
<keyword evidence="3" id="KW-1185">Reference proteome</keyword>
<feature type="region of interest" description="Disordered" evidence="1">
    <location>
        <begin position="1"/>
        <end position="115"/>
    </location>
</feature>
<feature type="compositionally biased region" description="Low complexity" evidence="1">
    <location>
        <begin position="1"/>
        <end position="13"/>
    </location>
</feature>
<feature type="compositionally biased region" description="Low complexity" evidence="1">
    <location>
        <begin position="77"/>
        <end position="87"/>
    </location>
</feature>
<reference evidence="2 3" key="1">
    <citation type="journal article" date="2024" name="J Genomics">
        <title>Draft genome sequencing and assembly of Favolaschia claudopus CIRM-BRFM 2984 isolated from oak limbs.</title>
        <authorList>
            <person name="Navarro D."/>
            <person name="Drula E."/>
            <person name="Chaduli D."/>
            <person name="Cazenave R."/>
            <person name="Ahrendt S."/>
            <person name="Wang J."/>
            <person name="Lipzen A."/>
            <person name="Daum C."/>
            <person name="Barry K."/>
            <person name="Grigoriev I.V."/>
            <person name="Favel A."/>
            <person name="Rosso M.N."/>
            <person name="Martin F."/>
        </authorList>
    </citation>
    <scope>NUCLEOTIDE SEQUENCE [LARGE SCALE GENOMIC DNA]</scope>
    <source>
        <strain evidence="2 3">CIRM-BRFM 2984</strain>
    </source>
</reference>
<dbReference type="Proteomes" id="UP001362999">
    <property type="component" value="Unassembled WGS sequence"/>
</dbReference>
<dbReference type="EMBL" id="JAWWNJ010000080">
    <property type="protein sequence ID" value="KAK7002048.1"/>
    <property type="molecule type" value="Genomic_DNA"/>
</dbReference>
<protein>
    <submittedName>
        <fullName evidence="2">Uncharacterized protein</fullName>
    </submittedName>
</protein>
<proteinExistence type="predicted"/>